<evidence type="ECO:0000313" key="7">
    <source>
        <dbReference type="EMBL" id="QGQ99418.1"/>
    </source>
</evidence>
<dbReference type="EMBL" id="CP034235">
    <property type="protein sequence ID" value="QGQ99418.1"/>
    <property type="molecule type" value="Genomic_DNA"/>
</dbReference>
<dbReference type="InterPro" id="IPR009057">
    <property type="entry name" value="Homeodomain-like_sf"/>
</dbReference>
<evidence type="ECO:0000259" key="5">
    <source>
        <dbReference type="PROSITE" id="PS01124"/>
    </source>
</evidence>
<feature type="domain" description="Response regulatory" evidence="6">
    <location>
        <begin position="4"/>
        <end position="121"/>
    </location>
</feature>
<feature type="modified residue" description="4-aspartylphosphate" evidence="4">
    <location>
        <position position="56"/>
    </location>
</feature>
<evidence type="ECO:0000256" key="3">
    <source>
        <dbReference type="ARBA" id="ARBA00023163"/>
    </source>
</evidence>
<dbReference type="GO" id="GO:0000160">
    <property type="term" value="P:phosphorelay signal transduction system"/>
    <property type="evidence" value="ECO:0007669"/>
    <property type="project" value="InterPro"/>
</dbReference>
<keyword evidence="3" id="KW-0804">Transcription</keyword>
<dbReference type="InterPro" id="IPR018062">
    <property type="entry name" value="HTH_AraC-typ_CS"/>
</dbReference>
<keyword evidence="2" id="KW-0238">DNA-binding</keyword>
<evidence type="ECO:0000256" key="2">
    <source>
        <dbReference type="ARBA" id="ARBA00023125"/>
    </source>
</evidence>
<dbReference type="InterPro" id="IPR011006">
    <property type="entry name" value="CheY-like_superfamily"/>
</dbReference>
<dbReference type="SMART" id="SM00342">
    <property type="entry name" value="HTH_ARAC"/>
    <property type="match status" value="1"/>
</dbReference>
<accession>A0A6B8RWD5</accession>
<evidence type="ECO:0000256" key="4">
    <source>
        <dbReference type="PROSITE-ProRule" id="PRU00169"/>
    </source>
</evidence>
<name>A0A6B8RWD5_9BACL</name>
<organism evidence="7 8">
    <name type="scientific">Paenibacillus psychroresistens</name>
    <dbReference type="NCBI Taxonomy" id="1778678"/>
    <lineage>
        <taxon>Bacteria</taxon>
        <taxon>Bacillati</taxon>
        <taxon>Bacillota</taxon>
        <taxon>Bacilli</taxon>
        <taxon>Bacillales</taxon>
        <taxon>Paenibacillaceae</taxon>
        <taxon>Paenibacillus</taxon>
    </lineage>
</organism>
<dbReference type="KEGG" id="ppsc:EHS13_33435"/>
<dbReference type="Gene3D" id="3.40.50.2300">
    <property type="match status" value="1"/>
</dbReference>
<dbReference type="SUPFAM" id="SSF46689">
    <property type="entry name" value="Homeodomain-like"/>
    <property type="match status" value="2"/>
</dbReference>
<dbReference type="Gene3D" id="1.10.10.60">
    <property type="entry name" value="Homeodomain-like"/>
    <property type="match status" value="2"/>
</dbReference>
<dbReference type="PROSITE" id="PS00041">
    <property type="entry name" value="HTH_ARAC_FAMILY_1"/>
    <property type="match status" value="1"/>
</dbReference>
<dbReference type="PROSITE" id="PS01124">
    <property type="entry name" value="HTH_ARAC_FAMILY_2"/>
    <property type="match status" value="1"/>
</dbReference>
<protein>
    <submittedName>
        <fullName evidence="7">Response regulator</fullName>
    </submittedName>
</protein>
<sequence length="514" mass="59048">MKYHVYVAEDEPPLLRNIIKKINELDGDFVVVGQAFNGEDAYNDIIRLKPDILITDIRMPILDGLNLIKKIKSSGINLICVIISGYEEFEYAKQAIQLGVEDYILKPLSSEDLANVLARIKIKLKDKRHQQGANVLNKVIHFNADSSILDNLNEETYGMVYICINNPLNHFPGSRAYSDQMQSIIQHLDLDGVLKANSSTIENNYWILHGKFPNEIIVVLNWHVQSERNLALIANQILERFIHTSNYVTIAVEQAEMNSEQIAGTVQKLRQMVNGGAVVGNHQVISELQQDDFGMEWITLNSDLEKKLIFFCKNGQSKMITSELAKTMEAWINGSITKKIMEINLKHVIRICCQNSGLLKRDLLHFEEDIEQLFLEYNRMDNIRVEFLKIIELLFSSNGKVDPTNYQQLIERITEYLVNNLDQKISLPETAELFGITESQLSKIFKKYVGDSPIDYLIKLRIEKAKHYILEYPEMMLRDIAEITGFSDQYYFSRVFKSITGKAPTEFRSESNPI</sequence>
<evidence type="ECO:0000259" key="6">
    <source>
        <dbReference type="PROSITE" id="PS50110"/>
    </source>
</evidence>
<dbReference type="OrthoDB" id="2676256at2"/>
<dbReference type="InterPro" id="IPR001789">
    <property type="entry name" value="Sig_transdc_resp-reg_receiver"/>
</dbReference>
<evidence type="ECO:0000313" key="8">
    <source>
        <dbReference type="Proteomes" id="UP000426246"/>
    </source>
</evidence>
<dbReference type="GO" id="GO:0003700">
    <property type="term" value="F:DNA-binding transcription factor activity"/>
    <property type="evidence" value="ECO:0007669"/>
    <property type="project" value="InterPro"/>
</dbReference>
<keyword evidence="1" id="KW-0805">Transcription regulation</keyword>
<dbReference type="SMART" id="SM00448">
    <property type="entry name" value="REC"/>
    <property type="match status" value="1"/>
</dbReference>
<dbReference type="PROSITE" id="PS50110">
    <property type="entry name" value="RESPONSE_REGULATORY"/>
    <property type="match status" value="1"/>
</dbReference>
<dbReference type="RefSeq" id="WP_155704582.1">
    <property type="nucleotide sequence ID" value="NZ_CP034235.1"/>
</dbReference>
<proteinExistence type="predicted"/>
<keyword evidence="4" id="KW-0597">Phosphoprotein</keyword>
<dbReference type="SUPFAM" id="SSF52172">
    <property type="entry name" value="CheY-like"/>
    <property type="match status" value="1"/>
</dbReference>
<feature type="domain" description="HTH araC/xylS-type" evidence="5">
    <location>
        <begin position="411"/>
        <end position="510"/>
    </location>
</feature>
<dbReference type="Proteomes" id="UP000426246">
    <property type="component" value="Chromosome"/>
</dbReference>
<dbReference type="GO" id="GO:0043565">
    <property type="term" value="F:sequence-specific DNA binding"/>
    <property type="evidence" value="ECO:0007669"/>
    <property type="project" value="InterPro"/>
</dbReference>
<dbReference type="CDD" id="cd17536">
    <property type="entry name" value="REC_YesN-like"/>
    <property type="match status" value="1"/>
</dbReference>
<evidence type="ECO:0000256" key="1">
    <source>
        <dbReference type="ARBA" id="ARBA00023015"/>
    </source>
</evidence>
<keyword evidence="8" id="KW-1185">Reference proteome</keyword>
<dbReference type="PANTHER" id="PTHR43280:SF2">
    <property type="entry name" value="HTH-TYPE TRANSCRIPTIONAL REGULATOR EXSA"/>
    <property type="match status" value="1"/>
</dbReference>
<gene>
    <name evidence="7" type="ORF">EHS13_33435</name>
</gene>
<dbReference type="AlphaFoldDB" id="A0A6B8RWD5"/>
<dbReference type="Pfam" id="PF12833">
    <property type="entry name" value="HTH_18"/>
    <property type="match status" value="1"/>
</dbReference>
<reference evidence="8" key="1">
    <citation type="submission" date="2018-11" db="EMBL/GenBank/DDBJ databases">
        <title>Complete genome sequence of Paenibacillus sp. ML311-T8.</title>
        <authorList>
            <person name="Nam Y.-D."/>
            <person name="Kang J."/>
            <person name="Chung W.-H."/>
            <person name="Park Y.S."/>
        </authorList>
    </citation>
    <scope>NUCLEOTIDE SEQUENCE [LARGE SCALE GENOMIC DNA]</scope>
    <source>
        <strain evidence="8">ML311-T8</strain>
    </source>
</reference>
<dbReference type="InterPro" id="IPR018060">
    <property type="entry name" value="HTH_AraC"/>
</dbReference>
<dbReference type="PANTHER" id="PTHR43280">
    <property type="entry name" value="ARAC-FAMILY TRANSCRIPTIONAL REGULATOR"/>
    <property type="match status" value="1"/>
</dbReference>
<dbReference type="Pfam" id="PF00072">
    <property type="entry name" value="Response_reg"/>
    <property type="match status" value="1"/>
</dbReference>